<name>A0A4Y2MG81_ARAVE</name>
<dbReference type="GO" id="GO:0003676">
    <property type="term" value="F:nucleic acid binding"/>
    <property type="evidence" value="ECO:0007669"/>
    <property type="project" value="InterPro"/>
</dbReference>
<dbReference type="PROSITE" id="PS50994">
    <property type="entry name" value="INTEGRASE"/>
    <property type="match status" value="1"/>
</dbReference>
<dbReference type="AlphaFoldDB" id="A0A4Y2MG81"/>
<evidence type="ECO:0000313" key="3">
    <source>
        <dbReference type="Proteomes" id="UP000499080"/>
    </source>
</evidence>
<sequence>MLYQTPNTIAETFYSGWISRFGVPEVVTTDQGRNFESDLFHSLTKTLGISEIRTAAYNPATNGMVERFRRQLKASLCRLGSTECWVQQLPTILLGIRTAFKEDINVSSADLVYGSNLRLPGQFLQDNSVKTEPSEFLDLLRQYFRDLRPVAAASHSSAQIFVYKELVNCSHVLARRDAVRRPLQQPYDGPF</sequence>
<dbReference type="PANTHER" id="PTHR38681">
    <property type="entry name" value="RETROVIRUS-RELATED POL POLYPROTEIN FROM TRANSPOSON 412-LIKE PROTEIN-RELATED"/>
    <property type="match status" value="1"/>
</dbReference>
<dbReference type="Proteomes" id="UP000499080">
    <property type="component" value="Unassembled WGS sequence"/>
</dbReference>
<accession>A0A4Y2MG81</accession>
<gene>
    <name evidence="2" type="ORF">AVEN_86957_1</name>
</gene>
<dbReference type="InterPro" id="IPR001584">
    <property type="entry name" value="Integrase_cat-core"/>
</dbReference>
<reference evidence="2 3" key="1">
    <citation type="journal article" date="2019" name="Sci. Rep.">
        <title>Orb-weaving spider Araneus ventricosus genome elucidates the spidroin gene catalogue.</title>
        <authorList>
            <person name="Kono N."/>
            <person name="Nakamura H."/>
            <person name="Ohtoshi R."/>
            <person name="Moran D.A.P."/>
            <person name="Shinohara A."/>
            <person name="Yoshida Y."/>
            <person name="Fujiwara M."/>
            <person name="Mori M."/>
            <person name="Tomita M."/>
            <person name="Arakawa K."/>
        </authorList>
    </citation>
    <scope>NUCLEOTIDE SEQUENCE [LARGE SCALE GENOMIC DNA]</scope>
</reference>
<dbReference type="SUPFAM" id="SSF53098">
    <property type="entry name" value="Ribonuclease H-like"/>
    <property type="match status" value="1"/>
</dbReference>
<dbReference type="Gene3D" id="3.30.420.10">
    <property type="entry name" value="Ribonuclease H-like superfamily/Ribonuclease H"/>
    <property type="match status" value="1"/>
</dbReference>
<dbReference type="OrthoDB" id="6436868at2759"/>
<keyword evidence="3" id="KW-1185">Reference proteome</keyword>
<protein>
    <recommendedName>
        <fullName evidence="1">Integrase catalytic domain-containing protein</fullName>
    </recommendedName>
</protein>
<dbReference type="PANTHER" id="PTHR38681:SF1">
    <property type="entry name" value="RETROVIRUS-RELATED POL POLYPROTEIN FROM TRANSPOSON 412-LIKE PROTEIN"/>
    <property type="match status" value="1"/>
</dbReference>
<proteinExistence type="predicted"/>
<evidence type="ECO:0000313" key="2">
    <source>
        <dbReference type="EMBL" id="GBN24747.1"/>
    </source>
</evidence>
<evidence type="ECO:0000259" key="1">
    <source>
        <dbReference type="PROSITE" id="PS50994"/>
    </source>
</evidence>
<dbReference type="EMBL" id="BGPR01007162">
    <property type="protein sequence ID" value="GBN24747.1"/>
    <property type="molecule type" value="Genomic_DNA"/>
</dbReference>
<feature type="domain" description="Integrase catalytic" evidence="1">
    <location>
        <begin position="1"/>
        <end position="128"/>
    </location>
</feature>
<comment type="caution">
    <text evidence="2">The sequence shown here is derived from an EMBL/GenBank/DDBJ whole genome shotgun (WGS) entry which is preliminary data.</text>
</comment>
<dbReference type="InterPro" id="IPR012337">
    <property type="entry name" value="RNaseH-like_sf"/>
</dbReference>
<dbReference type="InterPro" id="IPR036397">
    <property type="entry name" value="RNaseH_sf"/>
</dbReference>
<organism evidence="2 3">
    <name type="scientific">Araneus ventricosus</name>
    <name type="common">Orbweaver spider</name>
    <name type="synonym">Epeira ventricosa</name>
    <dbReference type="NCBI Taxonomy" id="182803"/>
    <lineage>
        <taxon>Eukaryota</taxon>
        <taxon>Metazoa</taxon>
        <taxon>Ecdysozoa</taxon>
        <taxon>Arthropoda</taxon>
        <taxon>Chelicerata</taxon>
        <taxon>Arachnida</taxon>
        <taxon>Araneae</taxon>
        <taxon>Araneomorphae</taxon>
        <taxon>Entelegynae</taxon>
        <taxon>Araneoidea</taxon>
        <taxon>Araneidae</taxon>
        <taxon>Araneus</taxon>
    </lineage>
</organism>
<dbReference type="GO" id="GO:0015074">
    <property type="term" value="P:DNA integration"/>
    <property type="evidence" value="ECO:0007669"/>
    <property type="project" value="InterPro"/>
</dbReference>